<protein>
    <submittedName>
        <fullName evidence="3">Tripartite tricarboxylate transporter substrate binding protein</fullName>
    </submittedName>
</protein>
<dbReference type="PANTHER" id="PTHR42928">
    <property type="entry name" value="TRICARBOXYLATE-BINDING PROTEIN"/>
    <property type="match status" value="1"/>
</dbReference>
<evidence type="ECO:0000313" key="4">
    <source>
        <dbReference type="Proteomes" id="UP000265619"/>
    </source>
</evidence>
<evidence type="ECO:0000256" key="1">
    <source>
        <dbReference type="ARBA" id="ARBA00006987"/>
    </source>
</evidence>
<dbReference type="RefSeq" id="WP_119557944.1">
    <property type="nucleotide sequence ID" value="NZ_QXMN01000059.1"/>
</dbReference>
<reference evidence="3 4" key="1">
    <citation type="submission" date="2018-09" db="EMBL/GenBank/DDBJ databases">
        <title>Acidovorax cavernicola nov. sp. isolated from Gruta de las Maravillas (Aracena, Spain).</title>
        <authorList>
            <person name="Jurado V."/>
            <person name="Gutierrez-Patricio S."/>
            <person name="Gonzalez-Pimentel J.L."/>
            <person name="Miller A.Z."/>
            <person name="Laiz L."/>
            <person name="Saiz-Jimenez C."/>
        </authorList>
    </citation>
    <scope>NUCLEOTIDE SEQUENCE [LARGE SCALE GENOMIC DNA]</scope>
    <source>
        <strain evidence="3 4">1011MAR4D40.2</strain>
    </source>
</reference>
<dbReference type="Gene3D" id="3.40.190.10">
    <property type="entry name" value="Periplasmic binding protein-like II"/>
    <property type="match status" value="1"/>
</dbReference>
<keyword evidence="4" id="KW-1185">Reference proteome</keyword>
<dbReference type="Pfam" id="PF03401">
    <property type="entry name" value="TctC"/>
    <property type="match status" value="1"/>
</dbReference>
<accession>A0A9X8CZM6</accession>
<gene>
    <name evidence="3" type="ORF">D3H34_28630</name>
</gene>
<proteinExistence type="inferred from homology"/>
<organism evidence="3 4">
    <name type="scientific">Acidovorax cavernicola</name>
    <dbReference type="NCBI Taxonomy" id="1675792"/>
    <lineage>
        <taxon>Bacteria</taxon>
        <taxon>Pseudomonadati</taxon>
        <taxon>Pseudomonadota</taxon>
        <taxon>Betaproteobacteria</taxon>
        <taxon>Burkholderiales</taxon>
        <taxon>Comamonadaceae</taxon>
        <taxon>Acidovorax</taxon>
    </lineage>
</organism>
<sequence length="322" mass="33120">MTLHPTRRQAVLALVAAGLAGQASAQAVPIRIVVPWAPGGSTDAIARVLAQRLSETMGRTVLVDNKPGAAGQIGTDSVAKAPPDGNSLLIVELPHAIAPAVTAKLPYDLLRDFAPVTLLGATPLVLFTSADAAAPTDFASFVARARSEPPLALAHSGAGTVSHLSSELLAARSGSKFTLVPYKGSAPALVDVAGGIVAGHFASLAAGAALYQSGKLRALAVTSASRVPMLANVPTLKELGVRDMEIDQWWALVAPAQANADMLEKLRGQVSAVMAQPGAKDKLSSLGIVLRFSSSRSELAAFMQGEVRRWGAVAHSLGLKAE</sequence>
<feature type="signal peptide" evidence="2">
    <location>
        <begin position="1"/>
        <end position="25"/>
    </location>
</feature>
<dbReference type="PANTHER" id="PTHR42928:SF5">
    <property type="entry name" value="BLR1237 PROTEIN"/>
    <property type="match status" value="1"/>
</dbReference>
<dbReference type="Gene3D" id="3.40.190.150">
    <property type="entry name" value="Bordetella uptake gene, domain 1"/>
    <property type="match status" value="1"/>
</dbReference>
<dbReference type="SUPFAM" id="SSF53850">
    <property type="entry name" value="Periplasmic binding protein-like II"/>
    <property type="match status" value="1"/>
</dbReference>
<dbReference type="Proteomes" id="UP000265619">
    <property type="component" value="Unassembled WGS sequence"/>
</dbReference>
<feature type="chain" id="PRO_5040870463" evidence="2">
    <location>
        <begin position="26"/>
        <end position="322"/>
    </location>
</feature>
<dbReference type="InterPro" id="IPR042100">
    <property type="entry name" value="Bug_dom1"/>
</dbReference>
<evidence type="ECO:0000313" key="3">
    <source>
        <dbReference type="EMBL" id="RIX73802.1"/>
    </source>
</evidence>
<comment type="caution">
    <text evidence="3">The sequence shown here is derived from an EMBL/GenBank/DDBJ whole genome shotgun (WGS) entry which is preliminary data.</text>
</comment>
<dbReference type="OrthoDB" id="8956487at2"/>
<dbReference type="AlphaFoldDB" id="A0A9X8CZM6"/>
<name>A0A9X8CZM6_9BURK</name>
<keyword evidence="2" id="KW-0732">Signal</keyword>
<dbReference type="InterPro" id="IPR005064">
    <property type="entry name" value="BUG"/>
</dbReference>
<evidence type="ECO:0000256" key="2">
    <source>
        <dbReference type="SAM" id="SignalP"/>
    </source>
</evidence>
<dbReference type="EMBL" id="QXMN01000059">
    <property type="protein sequence ID" value="RIX73802.1"/>
    <property type="molecule type" value="Genomic_DNA"/>
</dbReference>
<comment type="similarity">
    <text evidence="1">Belongs to the UPF0065 (bug) family.</text>
</comment>
<dbReference type="PIRSF" id="PIRSF017082">
    <property type="entry name" value="YflP"/>
    <property type="match status" value="1"/>
</dbReference>